<feature type="domain" description="Serine aminopeptidase S33" evidence="4">
    <location>
        <begin position="144"/>
        <end position="296"/>
    </location>
</feature>
<organism evidence="5 6">
    <name type="scientific">Acer yangbiense</name>
    <dbReference type="NCBI Taxonomy" id="1000413"/>
    <lineage>
        <taxon>Eukaryota</taxon>
        <taxon>Viridiplantae</taxon>
        <taxon>Streptophyta</taxon>
        <taxon>Embryophyta</taxon>
        <taxon>Tracheophyta</taxon>
        <taxon>Spermatophyta</taxon>
        <taxon>Magnoliopsida</taxon>
        <taxon>eudicotyledons</taxon>
        <taxon>Gunneridae</taxon>
        <taxon>Pentapetalae</taxon>
        <taxon>rosids</taxon>
        <taxon>malvids</taxon>
        <taxon>Sapindales</taxon>
        <taxon>Sapindaceae</taxon>
        <taxon>Hippocastanoideae</taxon>
        <taxon>Acereae</taxon>
        <taxon>Acer</taxon>
    </lineage>
</organism>
<sequence length="1376" mass="154551">MLAVAMTRTGACLFSPGLLPVFRPSRRYAAVKTSANGRLVKNNNVEFKRKELKDYFEESKDMIKADGGPPRWFSPLESGSHSHDSPLLLYLPGIDGTGLGLIRQHQLLGKIFDVWCLHIPVKDRTSFIGLVKLVERTIRSESYRSPSRPIYIVGESLGACIALAAASCNPDVDLSLILANPATSFSKSILQPLLPLLEVMSDQVYPRVHDILSLITDSMVKGLCLQQIVGDISQDFIASSFYLTVVTDILPEETLIWKLQMLETASTFVNSRLNTVEAQTLILSSGRDQLLPSQEEGVRLCHTLPKCEIRSILDSGHFLFLVMTALSLSQRGSMIEDGIDLVSIIKGTYFYRRGKYLNHVSDYMPITPSEFNRYYPPYRFYENITSPVMLSTLENGMIVRGLQGIPSEGPVLVVGYHMLHGMEIIPIICQFYVQRKMILRGMALPGLFERLRSKAVPNASLFDIFRIMGSVPASASNLYRLLSAKSHVLHYPGGLREALHRKDEKYKLSWSDQSEFVRMAARFGARIVPFGVVGEDDVVEALFDYKDPMENPFLKPIAKDLTSTDANEEMATEDISFPVYLPKIPGRMQELRDKEKAHELYLQVRGEVEKCLAFLKEKRENDPYRNIFPRLVYQATHGFTSEVCNNLGADREVFLVLSMAITGTYSFSVKFSPAFRRDVTPASGNLKRNLDLKRLAVSSEQASTSSSTTTETKKFAENGRMWKKSAEEAETARRVNVEESVRNGKSLKDYFDEAKDLIRSDSGPPRWFSPLESGSHTPDSPLLLFLPGIDGVGLGLTMQHQRLGQIFDIWCLHIPVEDRTSFADLVKLVEGTVRSENHRLPNRPIYLVGESLGACIALSVAVHVPDVDLVLILANPGSLDAWVCKGKYLTDALSSATSFSKSQLQPIIPILKLLPDQVPFSLSYILRLMEGDPLRMAADNLVKGFALGPTFGKLSHDLLTMSSYLSVVADILPKETLLWKLEMLRLASAYANSRLHAVKAETLILSSGRDQLLPSQEEGEKLRLALSKCQNRRFDDSGHFLFLEGGVDLVTVIKGAGFYRRGKYIDYVSDYMPPTPSEFKKIHESSRLIYLATGPVLLSTLEDGKIVRGLAGIPSEGPVLFVSYHMLLGLELYPLVSQFMIERNIVLRGIAHPMMFMKLKDGKLPELSTFDSFRMMGAVPVSGTNFYKLLSSKSHVLLYPGGMREALHRKGEEYKLFWPERSEFVRMAARFGAKIVPFGVVGEDDIGQVVFDYDDLMKIPYFRAGINDLTNEVVKLRIDASGEVSNQDIHLPGILPKVPGRFYFYFGKPIETEGRKRELRDRTKCHELYLEVKSEVENCIAYLKEKRENDPYRNLLPRLIYQATHGFTSEVPTFEL</sequence>
<proteinExistence type="inferred from homology"/>
<evidence type="ECO:0000313" key="6">
    <source>
        <dbReference type="Proteomes" id="UP000323000"/>
    </source>
</evidence>
<dbReference type="CDD" id="cd07987">
    <property type="entry name" value="LPLAT_MGAT-like"/>
    <property type="match status" value="2"/>
</dbReference>
<dbReference type="OrthoDB" id="44277at2759"/>
<evidence type="ECO:0000256" key="3">
    <source>
        <dbReference type="ARBA" id="ARBA00023315"/>
    </source>
</evidence>
<dbReference type="InterPro" id="IPR007130">
    <property type="entry name" value="DAGAT"/>
</dbReference>
<accession>A0A5C7HD57</accession>
<evidence type="ECO:0000259" key="4">
    <source>
        <dbReference type="Pfam" id="PF12146"/>
    </source>
</evidence>
<dbReference type="SUPFAM" id="SSF53474">
    <property type="entry name" value="alpha/beta-Hydrolases"/>
    <property type="match status" value="2"/>
</dbReference>
<keyword evidence="3" id="KW-0012">Acyltransferase</keyword>
<comment type="caution">
    <text evidence="5">The sequence shown here is derived from an EMBL/GenBank/DDBJ whole genome shotgun (WGS) entry which is preliminary data.</text>
</comment>
<dbReference type="GO" id="GO:0004144">
    <property type="term" value="F:diacylglycerol O-acyltransferase activity"/>
    <property type="evidence" value="ECO:0007669"/>
    <property type="project" value="UniProtKB-ARBA"/>
</dbReference>
<comment type="similarity">
    <text evidence="1">Belongs to the diacylglycerol acyltransferase family.</text>
</comment>
<dbReference type="PANTHER" id="PTHR22753:SF24">
    <property type="entry name" value="ESTERASE_LIPASE_THIOESTERASE FAMILY PROTEIN"/>
    <property type="match status" value="1"/>
</dbReference>
<dbReference type="Gene3D" id="3.40.50.1820">
    <property type="entry name" value="alpha/beta hydrolase"/>
    <property type="match status" value="2"/>
</dbReference>
<dbReference type="Proteomes" id="UP000323000">
    <property type="component" value="Chromosome 9"/>
</dbReference>
<protein>
    <recommendedName>
        <fullName evidence="4">Serine aminopeptidase S33 domain-containing protein</fullName>
    </recommendedName>
</protein>
<name>A0A5C7HD57_9ROSI</name>
<dbReference type="Pfam" id="PF12146">
    <property type="entry name" value="Hydrolase_4"/>
    <property type="match status" value="1"/>
</dbReference>
<reference evidence="6" key="1">
    <citation type="journal article" date="2019" name="Gigascience">
        <title>De novo genome assembly of the endangered Acer yangbiense, a plant species with extremely small populations endemic to Yunnan Province, China.</title>
        <authorList>
            <person name="Yang J."/>
            <person name="Wariss H.M."/>
            <person name="Tao L."/>
            <person name="Zhang R."/>
            <person name="Yun Q."/>
            <person name="Hollingsworth P."/>
            <person name="Dao Z."/>
            <person name="Luo G."/>
            <person name="Guo H."/>
            <person name="Ma Y."/>
            <person name="Sun W."/>
        </authorList>
    </citation>
    <scope>NUCLEOTIDE SEQUENCE [LARGE SCALE GENOMIC DNA]</scope>
    <source>
        <strain evidence="6">cv. Malutang</strain>
    </source>
</reference>
<dbReference type="GO" id="GO:0016020">
    <property type="term" value="C:membrane"/>
    <property type="evidence" value="ECO:0007669"/>
    <property type="project" value="TreeGrafter"/>
</dbReference>
<dbReference type="InterPro" id="IPR022742">
    <property type="entry name" value="Hydrolase_4"/>
</dbReference>
<evidence type="ECO:0000313" key="5">
    <source>
        <dbReference type="EMBL" id="TXG54920.1"/>
    </source>
</evidence>
<dbReference type="InterPro" id="IPR029058">
    <property type="entry name" value="AB_hydrolase_fold"/>
</dbReference>
<evidence type="ECO:0000256" key="1">
    <source>
        <dbReference type="ARBA" id="ARBA00005420"/>
    </source>
</evidence>
<keyword evidence="6" id="KW-1185">Reference proteome</keyword>
<dbReference type="Pfam" id="PF03982">
    <property type="entry name" value="DAGAT"/>
    <property type="match status" value="2"/>
</dbReference>
<keyword evidence="2" id="KW-0808">Transferase</keyword>
<dbReference type="EMBL" id="VAHF01000009">
    <property type="protein sequence ID" value="TXG54920.1"/>
    <property type="molecule type" value="Genomic_DNA"/>
</dbReference>
<evidence type="ECO:0000256" key="2">
    <source>
        <dbReference type="ARBA" id="ARBA00022679"/>
    </source>
</evidence>
<gene>
    <name evidence="5" type="ORF">EZV62_020176</name>
</gene>
<dbReference type="GO" id="GO:0019432">
    <property type="term" value="P:triglyceride biosynthetic process"/>
    <property type="evidence" value="ECO:0007669"/>
    <property type="project" value="UniProtKB-ARBA"/>
</dbReference>
<dbReference type="PANTHER" id="PTHR22753">
    <property type="entry name" value="TRANSMEMBRANE PROTEIN 68"/>
    <property type="match status" value="1"/>
</dbReference>